<comment type="caution">
    <text evidence="5">The sequence shown here is derived from an EMBL/GenBank/DDBJ whole genome shotgun (WGS) entry which is preliminary data.</text>
</comment>
<dbReference type="GO" id="GO:0006680">
    <property type="term" value="P:glucosylceramide catabolic process"/>
    <property type="evidence" value="ECO:0007669"/>
    <property type="project" value="TreeGrafter"/>
</dbReference>
<dbReference type="InterPro" id="IPR001139">
    <property type="entry name" value="Glyco_hydro_30"/>
</dbReference>
<reference evidence="5" key="1">
    <citation type="submission" date="2021-02" db="EMBL/GenBank/DDBJ databases">
        <authorList>
            <person name="Dougan E. K."/>
            <person name="Rhodes N."/>
            <person name="Thang M."/>
            <person name="Chan C."/>
        </authorList>
    </citation>
    <scope>NUCLEOTIDE SEQUENCE</scope>
</reference>
<protein>
    <recommendedName>
        <fullName evidence="4">Glycosyl hydrolase family 30 TIM-barrel domain-containing protein</fullName>
    </recommendedName>
</protein>
<dbReference type="EMBL" id="CAJNNV010031814">
    <property type="protein sequence ID" value="CAE8637944.1"/>
    <property type="molecule type" value="Genomic_DNA"/>
</dbReference>
<dbReference type="AlphaFoldDB" id="A0A813HK68"/>
<dbReference type="GO" id="GO:0004348">
    <property type="term" value="F:glucosylceramidase activity"/>
    <property type="evidence" value="ECO:0007669"/>
    <property type="project" value="InterPro"/>
</dbReference>
<dbReference type="PANTHER" id="PTHR11069">
    <property type="entry name" value="GLUCOSYLCERAMIDASE"/>
    <property type="match status" value="1"/>
</dbReference>
<sequence length="93" mass="10806">PPPWMKTKRQFHGDAHLRLECYAAWAHHFVRFVQEMSREGVPIWAVSVQNEPEAAQIWESCIYTAEEERDFVRDALGPALEDADLGEVKIVIW</sequence>
<evidence type="ECO:0000313" key="6">
    <source>
        <dbReference type="Proteomes" id="UP000654075"/>
    </source>
</evidence>
<proteinExistence type="inferred from homology"/>
<name>A0A813HK68_POLGL</name>
<gene>
    <name evidence="5" type="ORF">PGLA1383_LOCUS53242</name>
</gene>
<dbReference type="Pfam" id="PF02055">
    <property type="entry name" value="Glyco_hydro_30"/>
    <property type="match status" value="1"/>
</dbReference>
<dbReference type="GO" id="GO:0016020">
    <property type="term" value="C:membrane"/>
    <property type="evidence" value="ECO:0007669"/>
    <property type="project" value="GOC"/>
</dbReference>
<evidence type="ECO:0000256" key="3">
    <source>
        <dbReference type="ARBA" id="ARBA00022801"/>
    </source>
</evidence>
<comment type="similarity">
    <text evidence="1">Belongs to the glycosyl hydrolase 30 family.</text>
</comment>
<feature type="non-terminal residue" evidence="5">
    <location>
        <position position="93"/>
    </location>
</feature>
<keyword evidence="2" id="KW-0732">Signal</keyword>
<dbReference type="InterPro" id="IPR017853">
    <property type="entry name" value="GH"/>
</dbReference>
<evidence type="ECO:0000313" key="5">
    <source>
        <dbReference type="EMBL" id="CAE8637944.1"/>
    </source>
</evidence>
<organism evidence="5 6">
    <name type="scientific">Polarella glacialis</name>
    <name type="common">Dinoflagellate</name>
    <dbReference type="NCBI Taxonomy" id="89957"/>
    <lineage>
        <taxon>Eukaryota</taxon>
        <taxon>Sar</taxon>
        <taxon>Alveolata</taxon>
        <taxon>Dinophyceae</taxon>
        <taxon>Suessiales</taxon>
        <taxon>Suessiaceae</taxon>
        <taxon>Polarella</taxon>
    </lineage>
</organism>
<dbReference type="Proteomes" id="UP000654075">
    <property type="component" value="Unassembled WGS sequence"/>
</dbReference>
<dbReference type="OrthoDB" id="406949at2759"/>
<feature type="domain" description="Glycosyl hydrolase family 30 TIM-barrel" evidence="4">
    <location>
        <begin position="2"/>
        <end position="92"/>
    </location>
</feature>
<dbReference type="Gene3D" id="3.20.20.80">
    <property type="entry name" value="Glycosidases"/>
    <property type="match status" value="1"/>
</dbReference>
<dbReference type="SUPFAM" id="SSF51445">
    <property type="entry name" value="(Trans)glycosidases"/>
    <property type="match status" value="1"/>
</dbReference>
<evidence type="ECO:0000256" key="1">
    <source>
        <dbReference type="ARBA" id="ARBA00005382"/>
    </source>
</evidence>
<keyword evidence="6" id="KW-1185">Reference proteome</keyword>
<evidence type="ECO:0000259" key="4">
    <source>
        <dbReference type="Pfam" id="PF02055"/>
    </source>
</evidence>
<feature type="non-terminal residue" evidence="5">
    <location>
        <position position="1"/>
    </location>
</feature>
<dbReference type="PANTHER" id="PTHR11069:SF23">
    <property type="entry name" value="LYSOSOMAL ACID GLUCOSYLCERAMIDASE"/>
    <property type="match status" value="1"/>
</dbReference>
<keyword evidence="3" id="KW-0378">Hydrolase</keyword>
<accession>A0A813HK68</accession>
<dbReference type="InterPro" id="IPR033453">
    <property type="entry name" value="Glyco_hydro_30_TIM-barrel"/>
</dbReference>
<evidence type="ECO:0000256" key="2">
    <source>
        <dbReference type="ARBA" id="ARBA00022729"/>
    </source>
</evidence>